<evidence type="ECO:0000313" key="2">
    <source>
        <dbReference type="EMBL" id="KAG5668865.1"/>
    </source>
</evidence>
<dbReference type="EMBL" id="JADBJN010000004">
    <property type="protein sequence ID" value="KAG5668865.1"/>
    <property type="molecule type" value="Genomic_DNA"/>
</dbReference>
<dbReference type="Gene3D" id="3.40.525.10">
    <property type="entry name" value="CRAL-TRIO lipid binding domain"/>
    <property type="match status" value="1"/>
</dbReference>
<dbReference type="PRINTS" id="PR00180">
    <property type="entry name" value="CRETINALDHBP"/>
</dbReference>
<dbReference type="SMART" id="SM00516">
    <property type="entry name" value="SEC14"/>
    <property type="match status" value="1"/>
</dbReference>
<dbReference type="SUPFAM" id="SSF46938">
    <property type="entry name" value="CRAL/TRIO N-terminal domain"/>
    <property type="match status" value="1"/>
</dbReference>
<keyword evidence="3" id="KW-1185">Reference proteome</keyword>
<name>A0A9J6BG59_POLVA</name>
<dbReference type="InterPro" id="IPR036273">
    <property type="entry name" value="CRAL/TRIO_N_dom_sf"/>
</dbReference>
<evidence type="ECO:0000313" key="3">
    <source>
        <dbReference type="Proteomes" id="UP001107558"/>
    </source>
</evidence>
<dbReference type="InterPro" id="IPR036865">
    <property type="entry name" value="CRAL-TRIO_dom_sf"/>
</dbReference>
<organism evidence="2 3">
    <name type="scientific">Polypedilum vanderplanki</name>
    <name type="common">Sleeping chironomid midge</name>
    <dbReference type="NCBI Taxonomy" id="319348"/>
    <lineage>
        <taxon>Eukaryota</taxon>
        <taxon>Metazoa</taxon>
        <taxon>Ecdysozoa</taxon>
        <taxon>Arthropoda</taxon>
        <taxon>Hexapoda</taxon>
        <taxon>Insecta</taxon>
        <taxon>Pterygota</taxon>
        <taxon>Neoptera</taxon>
        <taxon>Endopterygota</taxon>
        <taxon>Diptera</taxon>
        <taxon>Nematocera</taxon>
        <taxon>Chironomoidea</taxon>
        <taxon>Chironomidae</taxon>
        <taxon>Chironominae</taxon>
        <taxon>Polypedilum</taxon>
        <taxon>Polypedilum</taxon>
    </lineage>
</organism>
<gene>
    <name evidence="2" type="ORF">PVAND_016785</name>
</gene>
<dbReference type="Gene3D" id="1.10.8.20">
    <property type="entry name" value="N-terminal domain of phosphatidylinositol transfer protein sec14p"/>
    <property type="match status" value="1"/>
</dbReference>
<dbReference type="AlphaFoldDB" id="A0A9J6BG59"/>
<proteinExistence type="predicted"/>
<accession>A0A9J6BG59</accession>
<dbReference type="GO" id="GO:1902936">
    <property type="term" value="F:phosphatidylinositol bisphosphate binding"/>
    <property type="evidence" value="ECO:0007669"/>
    <property type="project" value="TreeGrafter"/>
</dbReference>
<dbReference type="PROSITE" id="PS50191">
    <property type="entry name" value="CRAL_TRIO"/>
    <property type="match status" value="1"/>
</dbReference>
<dbReference type="PANTHER" id="PTHR10174:SF38">
    <property type="entry name" value="HL01515P"/>
    <property type="match status" value="1"/>
</dbReference>
<dbReference type="CDD" id="cd00170">
    <property type="entry name" value="SEC14"/>
    <property type="match status" value="1"/>
</dbReference>
<evidence type="ECO:0000259" key="1">
    <source>
        <dbReference type="PROSITE" id="PS50191"/>
    </source>
</evidence>
<dbReference type="Proteomes" id="UP001107558">
    <property type="component" value="Chromosome 4"/>
</dbReference>
<sequence>MQQIKYDEKKQPYIDLGKGYKIRLEDEEVTDEKVLEKARIELREESEIQKEAISELKELINADKSFSFPHDDDFFYKIFLRPCHHYPKSAFEKLTKYFKFQIKHKKVCENLTTESIRHVLEDDLIKYYSIRDKNGCRVLYVHGGKLWKPSKVSLNDIFRSIQLSLEAAMLEPMSQINGVSVILDMEGLALSQIVHFTPMFAAMMLEWMQECVPVRIKGVYITNNSYIFNIVFKIFKPFIGAKLRQRIHFLGNDWEKLADFLGKKCLMKKFNGELDAEDVDGKLLADLLGMYSHRFEELNKGGFI</sequence>
<comment type="caution">
    <text evidence="2">The sequence shown here is derived from an EMBL/GenBank/DDBJ whole genome shotgun (WGS) entry which is preliminary data.</text>
</comment>
<dbReference type="OrthoDB" id="75724at2759"/>
<dbReference type="Pfam" id="PF00650">
    <property type="entry name" value="CRAL_TRIO"/>
    <property type="match status" value="1"/>
</dbReference>
<dbReference type="PANTHER" id="PTHR10174">
    <property type="entry name" value="ALPHA-TOCOPHEROL TRANSFER PROTEIN-RELATED"/>
    <property type="match status" value="1"/>
</dbReference>
<dbReference type="SUPFAM" id="SSF52087">
    <property type="entry name" value="CRAL/TRIO domain"/>
    <property type="match status" value="1"/>
</dbReference>
<reference evidence="2" key="1">
    <citation type="submission" date="2021-03" db="EMBL/GenBank/DDBJ databases">
        <title>Chromosome level genome of the anhydrobiotic midge Polypedilum vanderplanki.</title>
        <authorList>
            <person name="Yoshida Y."/>
            <person name="Kikawada T."/>
            <person name="Gusev O."/>
        </authorList>
    </citation>
    <scope>NUCLEOTIDE SEQUENCE</scope>
    <source>
        <strain evidence="2">NIAS01</strain>
        <tissue evidence="2">Whole body or cell culture</tissue>
    </source>
</reference>
<dbReference type="GO" id="GO:0016020">
    <property type="term" value="C:membrane"/>
    <property type="evidence" value="ECO:0007669"/>
    <property type="project" value="TreeGrafter"/>
</dbReference>
<feature type="domain" description="CRAL-TRIO" evidence="1">
    <location>
        <begin position="112"/>
        <end position="278"/>
    </location>
</feature>
<protein>
    <recommendedName>
        <fullName evidence="1">CRAL-TRIO domain-containing protein</fullName>
    </recommendedName>
</protein>
<dbReference type="InterPro" id="IPR001251">
    <property type="entry name" value="CRAL-TRIO_dom"/>
</dbReference>